<dbReference type="InterPro" id="IPR003788">
    <property type="entry name" value="NDUFAF7"/>
</dbReference>
<proteinExistence type="predicted"/>
<evidence type="ECO:0000313" key="3">
    <source>
        <dbReference type="EMBL" id="ADE10409.1"/>
    </source>
</evidence>
<dbReference type="PANTHER" id="PTHR12049">
    <property type="entry name" value="PROTEIN ARGININE METHYLTRANSFERASE NDUFAF7, MITOCHONDRIAL"/>
    <property type="match status" value="1"/>
</dbReference>
<evidence type="ECO:0000256" key="2">
    <source>
        <dbReference type="ARBA" id="ARBA00022679"/>
    </source>
</evidence>
<dbReference type="PANTHER" id="PTHR12049:SF7">
    <property type="entry name" value="PROTEIN ARGININE METHYLTRANSFERASE NDUFAF7, MITOCHONDRIAL"/>
    <property type="match status" value="1"/>
</dbReference>
<dbReference type="AlphaFoldDB" id="D5CU74"/>
<evidence type="ECO:0008006" key="5">
    <source>
        <dbReference type="Google" id="ProtNLM"/>
    </source>
</evidence>
<dbReference type="RefSeq" id="WP_013028308.1">
    <property type="nucleotide sequence ID" value="NC_013959.1"/>
</dbReference>
<evidence type="ECO:0000313" key="4">
    <source>
        <dbReference type="Proteomes" id="UP000001625"/>
    </source>
</evidence>
<gene>
    <name evidence="3" type="ordered locus">Slit_0167</name>
</gene>
<dbReference type="InterPro" id="IPR029063">
    <property type="entry name" value="SAM-dependent_MTases_sf"/>
</dbReference>
<organism evidence="3 4">
    <name type="scientific">Sideroxydans lithotrophicus (strain ES-1)</name>
    <dbReference type="NCBI Taxonomy" id="580332"/>
    <lineage>
        <taxon>Bacteria</taxon>
        <taxon>Pseudomonadati</taxon>
        <taxon>Pseudomonadota</taxon>
        <taxon>Betaproteobacteria</taxon>
        <taxon>Nitrosomonadales</taxon>
        <taxon>Gallionellaceae</taxon>
        <taxon>Sideroxydans</taxon>
    </lineage>
</organism>
<dbReference type="GO" id="GO:0032259">
    <property type="term" value="P:methylation"/>
    <property type="evidence" value="ECO:0007669"/>
    <property type="project" value="UniProtKB-KW"/>
</dbReference>
<name>D5CU74_SIDLE</name>
<dbReference type="SUPFAM" id="SSF53335">
    <property type="entry name" value="S-adenosyl-L-methionine-dependent methyltransferases"/>
    <property type="match status" value="1"/>
</dbReference>
<keyword evidence="4" id="KW-1185">Reference proteome</keyword>
<accession>D5CU74</accession>
<dbReference type="eggNOG" id="COG1565">
    <property type="taxonomic scope" value="Bacteria"/>
</dbReference>
<dbReference type="STRING" id="580332.Slit_0167"/>
<dbReference type="OrthoDB" id="9794208at2"/>
<evidence type="ECO:0000256" key="1">
    <source>
        <dbReference type="ARBA" id="ARBA00022603"/>
    </source>
</evidence>
<dbReference type="Proteomes" id="UP000001625">
    <property type="component" value="Chromosome"/>
</dbReference>
<reference evidence="3 4" key="1">
    <citation type="submission" date="2010-03" db="EMBL/GenBank/DDBJ databases">
        <title>Complete sequence of Sideroxydans lithotrophicus ES-1.</title>
        <authorList>
            <consortium name="US DOE Joint Genome Institute"/>
            <person name="Lucas S."/>
            <person name="Copeland A."/>
            <person name="Lapidus A."/>
            <person name="Cheng J.-F."/>
            <person name="Bruce D."/>
            <person name="Goodwin L."/>
            <person name="Pitluck S."/>
            <person name="Munk A.C."/>
            <person name="Detter J.C."/>
            <person name="Han C."/>
            <person name="Tapia R."/>
            <person name="Larimer F."/>
            <person name="Land M."/>
            <person name="Hauser L."/>
            <person name="Kyrpides N."/>
            <person name="Ivanova N."/>
            <person name="Emerson D."/>
            <person name="Woyke T."/>
        </authorList>
    </citation>
    <scope>NUCLEOTIDE SEQUENCE [LARGE SCALE GENOMIC DNA]</scope>
    <source>
        <strain evidence="3 4">ES-1</strain>
    </source>
</reference>
<dbReference type="Pfam" id="PF02636">
    <property type="entry name" value="Methyltransf_28"/>
    <property type="match status" value="1"/>
</dbReference>
<protein>
    <recommendedName>
        <fullName evidence="5">SAM-dependent methyltransferase</fullName>
    </recommendedName>
</protein>
<dbReference type="Gene3D" id="3.40.50.12710">
    <property type="match status" value="1"/>
</dbReference>
<dbReference type="GO" id="GO:0035243">
    <property type="term" value="F:protein-arginine omega-N symmetric methyltransferase activity"/>
    <property type="evidence" value="ECO:0007669"/>
    <property type="project" value="TreeGrafter"/>
</dbReference>
<keyword evidence="2" id="KW-0808">Transferase</keyword>
<keyword evidence="1" id="KW-0489">Methyltransferase</keyword>
<dbReference type="InterPro" id="IPR038375">
    <property type="entry name" value="NDUFAF7_sf"/>
</dbReference>
<dbReference type="EMBL" id="CP001965">
    <property type="protein sequence ID" value="ADE10409.1"/>
    <property type="molecule type" value="Genomic_DNA"/>
</dbReference>
<dbReference type="HOGENOM" id="CLU_024840_1_0_4"/>
<sequence>MSISLPAPTPDALVHSAKLCELIRGDIAAQSGWIPFSRFMELALYAPGLGYYTAGALKFGEAGDFITAPELSSLFGHTLARQLVEVMHASAPHIFELGAGSGKLAVDILGELERLGELPESYSILEVSADLRERQQALLGKHLPHLVERVRWLDTLPEKISGAVIGNEVLDALPVHLLYWSNRRILERGVTSKATRFLWVDRELDVPALLDFAKNLKVPDDYLSEVSLTTRGLIASLCERMDKGALIFIDYGFGAGEYYHPQRSRGTLMCHYRHHSHDDPFYLPGLQDITSHVDFTAVAEAAIDHGASFLGYTSQAHFLFNNGITDHLGKVSPEDVKAYAPLSAQLQKLTSPAEMGELFKVIALGKGIDQPLAGFLRGDLSRLL</sequence>
<dbReference type="KEGG" id="slt:Slit_0167"/>